<dbReference type="InterPro" id="IPR050834">
    <property type="entry name" value="Glycosyltransf_2"/>
</dbReference>
<evidence type="ECO:0000259" key="1">
    <source>
        <dbReference type="Pfam" id="PF00535"/>
    </source>
</evidence>
<dbReference type="CDD" id="cd04196">
    <property type="entry name" value="GT_2_like_d"/>
    <property type="match status" value="1"/>
</dbReference>
<dbReference type="Pfam" id="PF00535">
    <property type="entry name" value="Glycos_transf_2"/>
    <property type="match status" value="1"/>
</dbReference>
<name>A0AAU6WPP9_9FLAO</name>
<dbReference type="Proteomes" id="UP001463665">
    <property type="component" value="Chromosome"/>
</dbReference>
<dbReference type="EMBL" id="CP154834">
    <property type="protein sequence ID" value="XAO74534.1"/>
    <property type="molecule type" value="Genomic_DNA"/>
</dbReference>
<dbReference type="PANTHER" id="PTHR43685">
    <property type="entry name" value="GLYCOSYLTRANSFERASE"/>
    <property type="match status" value="1"/>
</dbReference>
<reference evidence="2 3" key="1">
    <citation type="submission" date="2024-04" db="EMBL/GenBank/DDBJ databases">
        <title>Genome sequencing and assembly of rice foliar adapted Chryseobacterium endophyticum OsEnb-ALM-A6.</title>
        <authorList>
            <person name="Kumar S."/>
            <person name="Javed M."/>
            <person name="Chouhan V."/>
            <person name="Charishma K."/>
            <person name="Patel A."/>
            <person name="Kumar M."/>
            <person name="Sahu K.P."/>
            <person name="Kumar A."/>
        </authorList>
    </citation>
    <scope>NUCLEOTIDE SEQUENCE [LARGE SCALE GENOMIC DNA]</scope>
    <source>
        <strain evidence="2 3">OsEnb-ALM-A6</strain>
    </source>
</reference>
<dbReference type="RefSeq" id="WP_294236380.1">
    <property type="nucleotide sequence ID" value="NZ_CP154834.1"/>
</dbReference>
<accession>A0AAU6WPP9</accession>
<proteinExistence type="predicted"/>
<dbReference type="PANTHER" id="PTHR43685:SF2">
    <property type="entry name" value="GLYCOSYLTRANSFERASE 2-LIKE DOMAIN-CONTAINING PROTEIN"/>
    <property type="match status" value="1"/>
</dbReference>
<dbReference type="InterPro" id="IPR001173">
    <property type="entry name" value="Glyco_trans_2-like"/>
</dbReference>
<keyword evidence="3" id="KW-1185">Reference proteome</keyword>
<feature type="domain" description="Glycosyltransferase 2-like" evidence="1">
    <location>
        <begin position="4"/>
        <end position="159"/>
    </location>
</feature>
<dbReference type="InterPro" id="IPR029044">
    <property type="entry name" value="Nucleotide-diphossugar_trans"/>
</dbReference>
<sequence>MKSSVALCTYNGERFLRKQINSILDQTTDVDEIVICDDGSTDNTLEILEEYKKQFPNIFKIHVNEQNLRSVKNFEKAISLCENDIIFLCDQDDIWRKEKVETYLSFFKRNIQINAVCSNGYGIDEKDHILDIITVWDIIAEQKKKNSKLDYFEIINFVGNFATGASMAFRKSFVSQCLPFPEFEDFHHDEWIALVAAYKNSFEFFPQKFFYYRQHENQQVGGVFFKNSPQKKKQLLKYFSIDDHTNKSFNNYKHILKRLSLSYKKNKILIETSDLYKSLFEENLKKIEHLFNLYTSRIKEVYPIKYFFLNILDTIKNKRKLN</sequence>
<dbReference type="Gene3D" id="3.90.550.10">
    <property type="entry name" value="Spore Coat Polysaccharide Biosynthesis Protein SpsA, Chain A"/>
    <property type="match status" value="1"/>
</dbReference>
<gene>
    <name evidence="2" type="ORF">AAFP95_00070</name>
</gene>
<organism evidence="2 3">
    <name type="scientific">Chryseobacterium endophyticum</name>
    <dbReference type="NCBI Taxonomy" id="1854762"/>
    <lineage>
        <taxon>Bacteria</taxon>
        <taxon>Pseudomonadati</taxon>
        <taxon>Bacteroidota</taxon>
        <taxon>Flavobacteriia</taxon>
        <taxon>Flavobacteriales</taxon>
        <taxon>Weeksellaceae</taxon>
        <taxon>Chryseobacterium group</taxon>
        <taxon>Chryseobacterium</taxon>
    </lineage>
</organism>
<dbReference type="AlphaFoldDB" id="A0AAU6WPP9"/>
<protein>
    <submittedName>
        <fullName evidence="2">Glycosyltransferase family 2 protein</fullName>
    </submittedName>
</protein>
<evidence type="ECO:0000313" key="2">
    <source>
        <dbReference type="EMBL" id="XAO74534.1"/>
    </source>
</evidence>
<evidence type="ECO:0000313" key="3">
    <source>
        <dbReference type="Proteomes" id="UP001463665"/>
    </source>
</evidence>
<dbReference type="SUPFAM" id="SSF53448">
    <property type="entry name" value="Nucleotide-diphospho-sugar transferases"/>
    <property type="match status" value="1"/>
</dbReference>